<proteinExistence type="predicted"/>
<organism evidence="3 4">
    <name type="scientific">Paracoccus acridae</name>
    <dbReference type="NCBI Taxonomy" id="1795310"/>
    <lineage>
        <taxon>Bacteria</taxon>
        <taxon>Pseudomonadati</taxon>
        <taxon>Pseudomonadota</taxon>
        <taxon>Alphaproteobacteria</taxon>
        <taxon>Rhodobacterales</taxon>
        <taxon>Paracoccaceae</taxon>
        <taxon>Paracoccus</taxon>
    </lineage>
</organism>
<dbReference type="EMBL" id="BMIV01000024">
    <property type="protein sequence ID" value="GGF79582.1"/>
    <property type="molecule type" value="Genomic_DNA"/>
</dbReference>
<protein>
    <recommendedName>
        <fullName evidence="2">Restriction endonuclease type IV Mrr domain-containing protein</fullName>
    </recommendedName>
</protein>
<dbReference type="Pfam" id="PF04471">
    <property type="entry name" value="Mrr_cat"/>
    <property type="match status" value="1"/>
</dbReference>
<feature type="domain" description="Restriction endonuclease type IV Mrr" evidence="2">
    <location>
        <begin position="103"/>
        <end position="180"/>
    </location>
</feature>
<gene>
    <name evidence="3" type="ORF">GCM10011402_35290</name>
</gene>
<feature type="region of interest" description="Disordered" evidence="1">
    <location>
        <begin position="1"/>
        <end position="21"/>
    </location>
</feature>
<dbReference type="Proteomes" id="UP000640509">
    <property type="component" value="Unassembled WGS sequence"/>
</dbReference>
<evidence type="ECO:0000259" key="2">
    <source>
        <dbReference type="Pfam" id="PF04471"/>
    </source>
</evidence>
<keyword evidence="4" id="KW-1185">Reference proteome</keyword>
<comment type="caution">
    <text evidence="3">The sequence shown here is derived from an EMBL/GenBank/DDBJ whole genome shotgun (WGS) entry which is preliminary data.</text>
</comment>
<dbReference type="RefSeq" id="WP_229665420.1">
    <property type="nucleotide sequence ID" value="NZ_BMIV01000024.1"/>
</dbReference>
<dbReference type="InterPro" id="IPR007560">
    <property type="entry name" value="Restrct_endonuc_IV_Mrr"/>
</dbReference>
<evidence type="ECO:0000313" key="4">
    <source>
        <dbReference type="Proteomes" id="UP000640509"/>
    </source>
</evidence>
<evidence type="ECO:0000256" key="1">
    <source>
        <dbReference type="SAM" id="MobiDB-lite"/>
    </source>
</evidence>
<name>A0ABQ1VMW8_9RHOB</name>
<sequence>MSRPVNKDPQLWPLPSAAPSHRNKARRLQGMGAANATFRGGPGGLRRVGIALRMKEMDAEGWIYFPKRINRRMRRKRYFVAYTVHGTPQDLTLVQGMFARDDATKKEFEKWAVSRIDAQAWPTGKKSADGGIDGRLPFGKTNVALVSVEGGKDWQRNHIDQLRAVIDREKADIGVFLTLHEPIAP</sequence>
<accession>A0ABQ1VMW8</accession>
<reference evidence="4" key="1">
    <citation type="journal article" date="2019" name="Int. J. Syst. Evol. Microbiol.">
        <title>The Global Catalogue of Microorganisms (GCM) 10K type strain sequencing project: providing services to taxonomists for standard genome sequencing and annotation.</title>
        <authorList>
            <consortium name="The Broad Institute Genomics Platform"/>
            <consortium name="The Broad Institute Genome Sequencing Center for Infectious Disease"/>
            <person name="Wu L."/>
            <person name="Ma J."/>
        </authorList>
    </citation>
    <scope>NUCLEOTIDE SEQUENCE [LARGE SCALE GENOMIC DNA]</scope>
    <source>
        <strain evidence="4">CGMCC 1.15419</strain>
    </source>
</reference>
<evidence type="ECO:0000313" key="3">
    <source>
        <dbReference type="EMBL" id="GGF79582.1"/>
    </source>
</evidence>